<organism evidence="3 4">
    <name type="scientific">Sphaerulina musiva (strain SO2202)</name>
    <name type="common">Poplar stem canker fungus</name>
    <name type="synonym">Septoria musiva</name>
    <dbReference type="NCBI Taxonomy" id="692275"/>
    <lineage>
        <taxon>Eukaryota</taxon>
        <taxon>Fungi</taxon>
        <taxon>Dikarya</taxon>
        <taxon>Ascomycota</taxon>
        <taxon>Pezizomycotina</taxon>
        <taxon>Dothideomycetes</taxon>
        <taxon>Dothideomycetidae</taxon>
        <taxon>Mycosphaerellales</taxon>
        <taxon>Mycosphaerellaceae</taxon>
        <taxon>Sphaerulina</taxon>
    </lineage>
</organism>
<name>N1QD69_SPHMS</name>
<evidence type="ECO:0000256" key="1">
    <source>
        <dbReference type="SAM" id="MobiDB-lite"/>
    </source>
</evidence>
<dbReference type="EMBL" id="KB456269">
    <property type="protein sequence ID" value="EMF09186.1"/>
    <property type="molecule type" value="Genomic_DNA"/>
</dbReference>
<keyword evidence="2" id="KW-0732">Signal</keyword>
<feature type="chain" id="PRO_5013334235" evidence="2">
    <location>
        <begin position="16"/>
        <end position="322"/>
    </location>
</feature>
<dbReference type="AlphaFoldDB" id="N1QD69"/>
<feature type="region of interest" description="Disordered" evidence="1">
    <location>
        <begin position="141"/>
        <end position="185"/>
    </location>
</feature>
<dbReference type="HOGENOM" id="CLU_863730_0_0_1"/>
<protein>
    <submittedName>
        <fullName evidence="3">Uncharacterized protein</fullName>
    </submittedName>
</protein>
<proteinExistence type="predicted"/>
<dbReference type="Proteomes" id="UP000016931">
    <property type="component" value="Unassembled WGS sequence"/>
</dbReference>
<feature type="signal peptide" evidence="2">
    <location>
        <begin position="1"/>
        <end position="15"/>
    </location>
</feature>
<evidence type="ECO:0000256" key="2">
    <source>
        <dbReference type="SAM" id="SignalP"/>
    </source>
</evidence>
<sequence length="322" mass="35333">MKLGIALAIAPSVFAGSLASRSPDLVSRDTPGGDRPYPPAFCLCRSGDEDGPVDTAATDTTLTQVVCKQVPDSTFKIYDSPDKDPLHGGCFSYYFIDFFFNINESMEYFDPKCREVSKQCQYWAECWGGDGTVEQGQVMAKGNPNGTCGEQKGPSEEEEEEEKKKKKKRDEEKPVLLSTRTPQLTDDDVPPFDEPFCLCKYGSEDDDMGDKTLTQDACTHVPDSQYFVYENAAGDLQGGCFSYSFEKDFPDINATAAYFQNLCTTESGNQCQYFSECWGGGGTTDDGQVVARGNHSCPGDTPPNDGSLHSRNAPVVLPRQIE</sequence>
<reference evidence="3 4" key="1">
    <citation type="journal article" date="2012" name="PLoS Pathog.">
        <title>Diverse lifestyles and strategies of plant pathogenesis encoded in the genomes of eighteen Dothideomycetes fungi.</title>
        <authorList>
            <person name="Ohm R.A."/>
            <person name="Feau N."/>
            <person name="Henrissat B."/>
            <person name="Schoch C.L."/>
            <person name="Horwitz B.A."/>
            <person name="Barry K.W."/>
            <person name="Condon B.J."/>
            <person name="Copeland A.C."/>
            <person name="Dhillon B."/>
            <person name="Glaser F."/>
            <person name="Hesse C.N."/>
            <person name="Kosti I."/>
            <person name="LaButti K."/>
            <person name="Lindquist E.A."/>
            <person name="Lucas S."/>
            <person name="Salamov A.A."/>
            <person name="Bradshaw R.E."/>
            <person name="Ciuffetti L."/>
            <person name="Hamelin R.C."/>
            <person name="Kema G.H.J."/>
            <person name="Lawrence C."/>
            <person name="Scott J.A."/>
            <person name="Spatafora J.W."/>
            <person name="Turgeon B.G."/>
            <person name="de Wit P.J.G.M."/>
            <person name="Zhong S."/>
            <person name="Goodwin S.B."/>
            <person name="Grigoriev I.V."/>
        </authorList>
    </citation>
    <scope>NUCLEOTIDE SEQUENCE [LARGE SCALE GENOMIC DNA]</scope>
    <source>
        <strain evidence="3 4">SO2202</strain>
    </source>
</reference>
<accession>N1QD69</accession>
<keyword evidence="4" id="KW-1185">Reference proteome</keyword>
<feature type="region of interest" description="Disordered" evidence="1">
    <location>
        <begin position="293"/>
        <end position="322"/>
    </location>
</feature>
<dbReference type="GeneID" id="27897997"/>
<dbReference type="RefSeq" id="XP_016757307.1">
    <property type="nucleotide sequence ID" value="XM_016900860.1"/>
</dbReference>
<evidence type="ECO:0000313" key="3">
    <source>
        <dbReference type="EMBL" id="EMF09186.1"/>
    </source>
</evidence>
<gene>
    <name evidence="3" type="ORF">SEPMUDRAFT_110711</name>
</gene>
<evidence type="ECO:0000313" key="4">
    <source>
        <dbReference type="Proteomes" id="UP000016931"/>
    </source>
</evidence>